<dbReference type="InterPro" id="IPR036465">
    <property type="entry name" value="vWFA_dom_sf"/>
</dbReference>
<feature type="transmembrane region" description="Helical" evidence="1">
    <location>
        <begin position="12"/>
        <end position="30"/>
    </location>
</feature>
<dbReference type="Gene3D" id="3.40.50.410">
    <property type="entry name" value="von Willebrand factor, type A domain"/>
    <property type="match status" value="1"/>
</dbReference>
<keyword evidence="1" id="KW-0812">Transmembrane</keyword>
<dbReference type="AlphaFoldDB" id="A0A9P4TBY3"/>
<evidence type="ECO:0008006" key="4">
    <source>
        <dbReference type="Google" id="ProtNLM"/>
    </source>
</evidence>
<protein>
    <recommendedName>
        <fullName evidence="4">VWFA domain-containing protein</fullName>
    </recommendedName>
</protein>
<dbReference type="EMBL" id="SWKU01000013">
    <property type="protein sequence ID" value="KAF3001481.1"/>
    <property type="molecule type" value="Genomic_DNA"/>
</dbReference>
<proteinExistence type="predicted"/>
<evidence type="ECO:0000313" key="3">
    <source>
        <dbReference type="Proteomes" id="UP000801428"/>
    </source>
</evidence>
<evidence type="ECO:0000256" key="1">
    <source>
        <dbReference type="SAM" id="Phobius"/>
    </source>
</evidence>
<dbReference type="PANTHER" id="PTHR34706:SF3">
    <property type="entry name" value="ANKYRIN REPEAT PROTEIN (AFU_ORTHOLOGUE AFUA_7G06200)"/>
    <property type="match status" value="1"/>
</dbReference>
<comment type="caution">
    <text evidence="2">The sequence shown here is derived from an EMBL/GenBank/DDBJ whole genome shotgun (WGS) entry which is preliminary data.</text>
</comment>
<dbReference type="PANTHER" id="PTHR34706">
    <property type="entry name" value="SLR1338 PROTEIN"/>
    <property type="match status" value="1"/>
</dbReference>
<keyword evidence="1" id="KW-0472">Membrane</keyword>
<reference evidence="2" key="1">
    <citation type="submission" date="2019-04" db="EMBL/GenBank/DDBJ databases">
        <title>Sequencing of skin fungus with MAO and IRED activity.</title>
        <authorList>
            <person name="Marsaioli A.J."/>
            <person name="Bonatto J.M.C."/>
            <person name="Reis Junior O."/>
        </authorList>
    </citation>
    <scope>NUCLEOTIDE SEQUENCE</scope>
    <source>
        <strain evidence="2">30M1</strain>
    </source>
</reference>
<dbReference type="OrthoDB" id="2142040at2759"/>
<keyword evidence="1" id="KW-1133">Transmembrane helix</keyword>
<name>A0A9P4TBY3_CURKU</name>
<accession>A0A9P4TBY3</accession>
<sequence>MEDTQEKKVRQREGVVGFILNLLSYIIAWVNKAYNAIVGISPSLDSKMDKMVNPEGQYDDKKIFVADVEGLVARTPPSVKDFFKDKSDYIKELAQKAADLADDTTTPICQPDLLPKTVSVSLHQQVLYCDDSGSMKRDGRWDAQRNLANRIARITTRILPPGEGVALRFINQDVDDSSSLTFEQIGEIINSTKWGGDTPIGTSLRSKILQPMVYDKIQRNETISRPILVSVITDGMPEPEPRNTLVNSIVECGDLLEAAGYPRASVKFVIGRVGTAKSAATFLAEVSAEQKTADVLHVVDDQMDKKMENLNDSMELDRWLIETLFAPIKDKKTD</sequence>
<dbReference type="Proteomes" id="UP000801428">
    <property type="component" value="Unassembled WGS sequence"/>
</dbReference>
<organism evidence="2 3">
    <name type="scientific">Curvularia kusanoi</name>
    <name type="common">Cochliobolus kusanoi</name>
    <dbReference type="NCBI Taxonomy" id="90978"/>
    <lineage>
        <taxon>Eukaryota</taxon>
        <taxon>Fungi</taxon>
        <taxon>Dikarya</taxon>
        <taxon>Ascomycota</taxon>
        <taxon>Pezizomycotina</taxon>
        <taxon>Dothideomycetes</taxon>
        <taxon>Pleosporomycetidae</taxon>
        <taxon>Pleosporales</taxon>
        <taxon>Pleosporineae</taxon>
        <taxon>Pleosporaceae</taxon>
        <taxon>Curvularia</taxon>
    </lineage>
</organism>
<gene>
    <name evidence="2" type="ORF">E8E13_008620</name>
</gene>
<dbReference type="SUPFAM" id="SSF53300">
    <property type="entry name" value="vWA-like"/>
    <property type="match status" value="1"/>
</dbReference>
<evidence type="ECO:0000313" key="2">
    <source>
        <dbReference type="EMBL" id="KAF3001481.1"/>
    </source>
</evidence>
<keyword evidence="3" id="KW-1185">Reference proteome</keyword>